<gene>
    <name evidence="2" type="ORF">DM558_08355</name>
</gene>
<dbReference type="PANTHER" id="PTHR11614">
    <property type="entry name" value="PHOSPHOLIPASE-RELATED"/>
    <property type="match status" value="1"/>
</dbReference>
<evidence type="ECO:0000259" key="1">
    <source>
        <dbReference type="Pfam" id="PF12146"/>
    </source>
</evidence>
<dbReference type="Proteomes" id="UP000273143">
    <property type="component" value="Chromosome"/>
</dbReference>
<accession>A0A3Q9JLM2</accession>
<keyword evidence="2" id="KW-0378">Hydrolase</keyword>
<dbReference type="Pfam" id="PF12146">
    <property type="entry name" value="Hydrolase_4"/>
    <property type="match status" value="1"/>
</dbReference>
<reference evidence="3" key="1">
    <citation type="submission" date="2018-06" db="EMBL/GenBank/DDBJ databases">
        <title>Complete genome of Pseudomonas insecticola strain QZS01.</title>
        <authorList>
            <person name="Wang J."/>
            <person name="Su Q."/>
        </authorList>
    </citation>
    <scope>NUCLEOTIDE SEQUENCE [LARGE SCALE GENOMIC DNA]</scope>
    <source>
        <strain evidence="3">QZS01</strain>
    </source>
</reference>
<keyword evidence="3" id="KW-1185">Reference proteome</keyword>
<dbReference type="InterPro" id="IPR022742">
    <property type="entry name" value="Hydrolase_4"/>
</dbReference>
<evidence type="ECO:0000313" key="3">
    <source>
        <dbReference type="Proteomes" id="UP000273143"/>
    </source>
</evidence>
<dbReference type="Gene3D" id="3.40.50.1820">
    <property type="entry name" value="alpha/beta hydrolase"/>
    <property type="match status" value="1"/>
</dbReference>
<dbReference type="SUPFAM" id="SSF53474">
    <property type="entry name" value="alpha/beta-Hydrolases"/>
    <property type="match status" value="1"/>
</dbReference>
<dbReference type="EMBL" id="CP029822">
    <property type="protein sequence ID" value="AZS52205.1"/>
    <property type="molecule type" value="Genomic_DNA"/>
</dbReference>
<dbReference type="InterPro" id="IPR029058">
    <property type="entry name" value="AB_hydrolase_fold"/>
</dbReference>
<feature type="domain" description="Serine aminopeptidase S33" evidence="1">
    <location>
        <begin position="122"/>
        <end position="247"/>
    </location>
</feature>
<proteinExistence type="predicted"/>
<organism evidence="2 3">
    <name type="scientific">Entomomonas moraniae</name>
    <dbReference type="NCBI Taxonomy" id="2213226"/>
    <lineage>
        <taxon>Bacteria</taxon>
        <taxon>Pseudomonadati</taxon>
        <taxon>Pseudomonadota</taxon>
        <taxon>Gammaproteobacteria</taxon>
        <taxon>Pseudomonadales</taxon>
        <taxon>Pseudomonadaceae</taxon>
        <taxon>Entomomonas</taxon>
    </lineage>
</organism>
<dbReference type="InterPro" id="IPR051044">
    <property type="entry name" value="MAG_DAG_Lipase"/>
</dbReference>
<protein>
    <submittedName>
        <fullName evidence="2">Alpha/beta fold hydrolase</fullName>
    </submittedName>
</protein>
<evidence type="ECO:0000313" key="2">
    <source>
        <dbReference type="EMBL" id="AZS52205.1"/>
    </source>
</evidence>
<dbReference type="GO" id="GO:0016787">
    <property type="term" value="F:hydrolase activity"/>
    <property type="evidence" value="ECO:0007669"/>
    <property type="project" value="UniProtKB-KW"/>
</dbReference>
<dbReference type="AlphaFoldDB" id="A0A3Q9JLM2"/>
<sequence length="493" mass="55605">MYDVLVWAKSKKWIKRLSQIVTIIALTLLAIRVYDSQKGEPLELWHTVHLNELASKQIENANWDDYLLAEQALFDELKQKVTDQLTKDKRQLLNRYAINSPTNPDNFKTNWNRSFILKPDHKPLGAVVLLHGLTDSPYSLRHIALYYQKKGFVVVAIRMPAHGTTPSALVSVKWEDWLAATYLAVRTASSYIEKEQPLHIVGYSNGSALALMYTLDSIDNSALAKPDQVILISPMIGVTSFARFAGLAGLPAIFPPFAKAAWVNIIPEYNPFKYNSFPINGARQSYELTVALQKKVVSLEKQKLTKLPSILTFLSVVDSTVNTRSAIEFYNLLPSHHHELVVFDVNRNVKLGPLLKDKAYYAIEDLLPKLPRNYETIVVTNRSPDSKEAVAYITKAQQIKATEEALNTAYPSDLYSLSHIALPFPVTDSLYGEKPMLLNEFGISIGALAIRGEREVLVTSLDNLLRASYNPFYSFLIQQIDQRVEATLNKKIQ</sequence>
<name>A0A3Q9JLM2_9GAMM</name>
<dbReference type="KEGG" id="emo:DM558_08355"/>